<keyword evidence="1" id="KW-1133">Transmembrane helix</keyword>
<feature type="transmembrane region" description="Helical" evidence="1">
    <location>
        <begin position="296"/>
        <end position="314"/>
    </location>
</feature>
<accession>A0ABS3LH95</accession>
<dbReference type="EMBL" id="JAFREM010000029">
    <property type="protein sequence ID" value="MBO1308086.1"/>
    <property type="molecule type" value="Genomic_DNA"/>
</dbReference>
<feature type="transmembrane region" description="Helical" evidence="1">
    <location>
        <begin position="526"/>
        <end position="548"/>
    </location>
</feature>
<evidence type="ECO:0000313" key="2">
    <source>
        <dbReference type="EMBL" id="MBO1308086.1"/>
    </source>
</evidence>
<evidence type="ECO:0000256" key="1">
    <source>
        <dbReference type="SAM" id="Phobius"/>
    </source>
</evidence>
<organism evidence="2 3">
    <name type="scientific">Candidatus Enterococcus moelleringii</name>
    <dbReference type="NCBI Taxonomy" id="2815325"/>
    <lineage>
        <taxon>Bacteria</taxon>
        <taxon>Bacillati</taxon>
        <taxon>Bacillota</taxon>
        <taxon>Bacilli</taxon>
        <taxon>Lactobacillales</taxon>
        <taxon>Enterococcaceae</taxon>
        <taxon>Enterococcus</taxon>
    </lineage>
</organism>
<gene>
    <name evidence="2" type="ORF">JZO70_18060</name>
</gene>
<sequence length="553" mass="63653">MKKLSPYLIIPLVALLFIMPNLITGDMIVGSDAVFHFNRFYDTAMQIRHGNFEYFLTFYGFQQSGRIVNVLYGPLWAYWNGLLVLLTGTWFRYQVAANFFIYLLSGSSMYYLLKKARVPQGLSVTVAVFFMTTFSIQYWIQRQGFTSWGTAVLPLCLLPILDMVEKGKIPIVKLAFAMALMTQIHLFSSLLLALIYGFYFVYSFIKSSHKTKLIKDVSLAVLLFLGLTANLWGSMFYLYTNNEILSPFVNQQMSNFAVDSGSDYWLFYPYAFLPLMGAMLAIYLNNRKKMTPLIHLTGALSLFFLILSSDILPWTDWVQEQVPFVSLIQFPFRFFAPFTVLFAFFAAQVFSTVVWPKRLKQIVPMVVVALGVVQILYTTTDHLQRWQTDSYINKEGIHTYVYGDDQTIRDSFYSKDLKKSLELVQKGTPDYLPVYEETDRNNYNMYKKEIVDRNPDFQKTVDGSSLIIQWNQAESGETQVPIIVYAGSEVEVNGQKVSPILSEIGTPTVEGKSGQNTVRLRFRAPAYVTISLWVTLLCWLVFPSYFLIKKFRR</sequence>
<feature type="transmembrane region" description="Helical" evidence="1">
    <location>
        <begin position="265"/>
        <end position="284"/>
    </location>
</feature>
<feature type="transmembrane region" description="Helical" evidence="1">
    <location>
        <begin position="334"/>
        <end position="355"/>
    </location>
</feature>
<feature type="transmembrane region" description="Helical" evidence="1">
    <location>
        <begin position="90"/>
        <end position="113"/>
    </location>
</feature>
<comment type="caution">
    <text evidence="2">The sequence shown here is derived from an EMBL/GenBank/DDBJ whole genome shotgun (WGS) entry which is preliminary data.</text>
</comment>
<protein>
    <recommendedName>
        <fullName evidence="4">Membrane protein 6-pyruvoyl-tetrahydropterin synthase-related domain-containing protein</fullName>
    </recommendedName>
</protein>
<dbReference type="RefSeq" id="WP_207675073.1">
    <property type="nucleotide sequence ID" value="NZ_JAFREM010000029.1"/>
</dbReference>
<evidence type="ECO:0000313" key="3">
    <source>
        <dbReference type="Proteomes" id="UP000664601"/>
    </source>
</evidence>
<proteinExistence type="predicted"/>
<keyword evidence="1" id="KW-0812">Transmembrane</keyword>
<feature type="transmembrane region" description="Helical" evidence="1">
    <location>
        <begin position="184"/>
        <end position="205"/>
    </location>
</feature>
<name>A0ABS3LH95_9ENTE</name>
<feature type="transmembrane region" description="Helical" evidence="1">
    <location>
        <begin position="362"/>
        <end position="380"/>
    </location>
</feature>
<evidence type="ECO:0008006" key="4">
    <source>
        <dbReference type="Google" id="ProtNLM"/>
    </source>
</evidence>
<feature type="transmembrane region" description="Helical" evidence="1">
    <location>
        <begin position="120"/>
        <end position="140"/>
    </location>
</feature>
<feature type="transmembrane region" description="Helical" evidence="1">
    <location>
        <begin position="217"/>
        <end position="239"/>
    </location>
</feature>
<keyword evidence="1" id="KW-0472">Membrane</keyword>
<dbReference type="Proteomes" id="UP000664601">
    <property type="component" value="Unassembled WGS sequence"/>
</dbReference>
<keyword evidence="3" id="KW-1185">Reference proteome</keyword>
<reference evidence="2 3" key="1">
    <citation type="submission" date="2021-03" db="EMBL/GenBank/DDBJ databases">
        <title>Enterococcal diversity collection.</title>
        <authorList>
            <person name="Gilmore M.S."/>
            <person name="Schwartzman J."/>
            <person name="Van Tyne D."/>
            <person name="Martin M."/>
            <person name="Earl A.M."/>
            <person name="Manson A.L."/>
            <person name="Straub T."/>
            <person name="Salamzade R."/>
            <person name="Saavedra J."/>
            <person name="Lebreton F."/>
            <person name="Prichula J."/>
            <person name="Schaufler K."/>
            <person name="Gaca A."/>
            <person name="Sgardioli B."/>
            <person name="Wagenaar J."/>
            <person name="Strong T."/>
        </authorList>
    </citation>
    <scope>NUCLEOTIDE SEQUENCE [LARGE SCALE GENOMIC DNA]</scope>
    <source>
        <strain evidence="2 3">669A</strain>
    </source>
</reference>